<organism evidence="2">
    <name type="scientific">marine sediment metagenome</name>
    <dbReference type="NCBI Taxonomy" id="412755"/>
    <lineage>
        <taxon>unclassified sequences</taxon>
        <taxon>metagenomes</taxon>
        <taxon>ecological metagenomes</taxon>
    </lineage>
</organism>
<comment type="caution">
    <text evidence="2">The sequence shown here is derived from an EMBL/GenBank/DDBJ whole genome shotgun (WGS) entry which is preliminary data.</text>
</comment>
<reference evidence="2" key="1">
    <citation type="journal article" date="2015" name="Nature">
        <title>Complex archaea that bridge the gap between prokaryotes and eukaryotes.</title>
        <authorList>
            <person name="Spang A."/>
            <person name="Saw J.H."/>
            <person name="Jorgensen S.L."/>
            <person name="Zaremba-Niedzwiedzka K."/>
            <person name="Martijn J."/>
            <person name="Lind A.E."/>
            <person name="van Eijk R."/>
            <person name="Schleper C."/>
            <person name="Guy L."/>
            <person name="Ettema T.J."/>
        </authorList>
    </citation>
    <scope>NUCLEOTIDE SEQUENCE</scope>
</reference>
<evidence type="ECO:0008006" key="3">
    <source>
        <dbReference type="Google" id="ProtNLM"/>
    </source>
</evidence>
<dbReference type="AlphaFoldDB" id="A0A0F9HZ63"/>
<proteinExistence type="predicted"/>
<sequence length="108" mass="12895">MTRRGFERTSKRRKGFPSETRVKRGRQVVHGEKELIEKLGRNDLCPCGSGRRFQEMLYEDRTIRRRSARPLLLENSLRAAVIPDRPCRWMEIQRHESRRSIMKRTANT</sequence>
<evidence type="ECO:0000313" key="2">
    <source>
        <dbReference type="EMBL" id="KKM08337.1"/>
    </source>
</evidence>
<name>A0A0F9HZ63_9ZZZZ</name>
<gene>
    <name evidence="2" type="ORF">LCGC14_1724890</name>
</gene>
<dbReference type="InterPro" id="IPR004027">
    <property type="entry name" value="SEC_C_motif"/>
</dbReference>
<dbReference type="Pfam" id="PF02810">
    <property type="entry name" value="SEC-C"/>
    <property type="match status" value="1"/>
</dbReference>
<protein>
    <recommendedName>
        <fullName evidence="3">Nucleic acid-binding protein</fullName>
    </recommendedName>
</protein>
<accession>A0A0F9HZ63</accession>
<feature type="region of interest" description="Disordered" evidence="1">
    <location>
        <begin position="1"/>
        <end position="25"/>
    </location>
</feature>
<dbReference type="SUPFAM" id="SSF103642">
    <property type="entry name" value="Sec-C motif"/>
    <property type="match status" value="1"/>
</dbReference>
<dbReference type="EMBL" id="LAZR01015573">
    <property type="protein sequence ID" value="KKM08337.1"/>
    <property type="molecule type" value="Genomic_DNA"/>
</dbReference>
<dbReference type="Gene3D" id="3.10.450.50">
    <property type="match status" value="1"/>
</dbReference>
<evidence type="ECO:0000256" key="1">
    <source>
        <dbReference type="SAM" id="MobiDB-lite"/>
    </source>
</evidence>